<evidence type="ECO:0000313" key="3">
    <source>
        <dbReference type="EMBL" id="MBP2238858.1"/>
    </source>
</evidence>
<dbReference type="EMBL" id="JAGILA010000009">
    <property type="protein sequence ID" value="MBP2238858.1"/>
    <property type="molecule type" value="Genomic_DNA"/>
</dbReference>
<protein>
    <submittedName>
        <fullName evidence="3">Monoamine oxidase</fullName>
    </submittedName>
</protein>
<dbReference type="Proteomes" id="UP000730739">
    <property type="component" value="Unassembled WGS sequence"/>
</dbReference>
<gene>
    <name evidence="3" type="ORF">J2Z31_005399</name>
</gene>
<dbReference type="PANTHER" id="PTHR43563">
    <property type="entry name" value="AMINE OXIDASE"/>
    <property type="match status" value="1"/>
</dbReference>
<dbReference type="InterPro" id="IPR002937">
    <property type="entry name" value="Amino_oxidase"/>
</dbReference>
<evidence type="ECO:0000259" key="2">
    <source>
        <dbReference type="Pfam" id="PF01593"/>
    </source>
</evidence>
<evidence type="ECO:0000256" key="1">
    <source>
        <dbReference type="ARBA" id="ARBA00005995"/>
    </source>
</evidence>
<feature type="domain" description="Amine oxidase" evidence="2">
    <location>
        <begin position="101"/>
        <end position="359"/>
    </location>
</feature>
<accession>A0ABS4R7I3</accession>
<dbReference type="SUPFAM" id="SSF51905">
    <property type="entry name" value="FAD/NAD(P)-binding domain"/>
    <property type="match status" value="1"/>
</dbReference>
<dbReference type="PANTHER" id="PTHR43563:SF1">
    <property type="entry name" value="AMINE OXIDASE [FLAVIN-CONTAINING] B"/>
    <property type="match status" value="1"/>
</dbReference>
<keyword evidence="4" id="KW-1185">Reference proteome</keyword>
<dbReference type="Pfam" id="PF01593">
    <property type="entry name" value="Amino_oxidase"/>
    <property type="match status" value="1"/>
</dbReference>
<comment type="caution">
    <text evidence="3">The sequence shown here is derived from an EMBL/GenBank/DDBJ whole genome shotgun (WGS) entry which is preliminary data.</text>
</comment>
<sequence length="379" mass="40641">MSQIILIVGGGLAGLTAAGLLHRAGVGFKLLEARDRLGGRILSVDATGEPSGDGFDLGPSWFWPGLQPAMGDLVHLLGLHYFEQNSDGDVIFQRMSREAPQRYRGMRQDPQSMRLVGGTGAIISALAESLPAQSIQLSARVTHVSLEGQEVVVQYVDGSGSSHKQRASHVLFALPPRLLEAKVLFSPSLDFATSERWQRTPTWMAPHAKFFALYDRPFWRDAGLSGTAQSLVGPLVEIHDATTASGRAALFGFVGLPAEQRAAIGRDAIVAASVQQLAQMFGPQAASPLATLFKDWTDDPLTATADDRAGGHPSSDRRPWVNGKWRDYISLAGSETSLSEPGYLAGAVEAATRTANEIISRLGRSERQAFAPSSEVSRA</sequence>
<name>A0ABS4R7I3_9HYPH</name>
<dbReference type="InterPro" id="IPR036188">
    <property type="entry name" value="FAD/NAD-bd_sf"/>
</dbReference>
<comment type="similarity">
    <text evidence="1">Belongs to the flavin monoamine oxidase family.</text>
</comment>
<dbReference type="SUPFAM" id="SSF54373">
    <property type="entry name" value="FAD-linked reductases, C-terminal domain"/>
    <property type="match status" value="1"/>
</dbReference>
<evidence type="ECO:0000313" key="4">
    <source>
        <dbReference type="Proteomes" id="UP000730739"/>
    </source>
</evidence>
<dbReference type="Gene3D" id="3.50.50.60">
    <property type="entry name" value="FAD/NAD(P)-binding domain"/>
    <property type="match status" value="2"/>
</dbReference>
<dbReference type="Pfam" id="PF13450">
    <property type="entry name" value="NAD_binding_8"/>
    <property type="match status" value="1"/>
</dbReference>
<dbReference type="InterPro" id="IPR050703">
    <property type="entry name" value="Flavin_MAO"/>
</dbReference>
<proteinExistence type="inferred from homology"/>
<reference evidence="3 4" key="1">
    <citation type="submission" date="2021-03" db="EMBL/GenBank/DDBJ databases">
        <title>Genomic Encyclopedia of Type Strains, Phase IV (KMG-IV): sequencing the most valuable type-strain genomes for metagenomic binning, comparative biology and taxonomic classification.</title>
        <authorList>
            <person name="Goeker M."/>
        </authorList>
    </citation>
    <scope>NUCLEOTIDE SEQUENCE [LARGE SCALE GENOMIC DNA]</scope>
    <source>
        <strain evidence="3 4">DSM 13372</strain>
    </source>
</reference>
<organism evidence="3 4">
    <name type="scientific">Sinorhizobium kostiense</name>
    <dbReference type="NCBI Taxonomy" id="76747"/>
    <lineage>
        <taxon>Bacteria</taxon>
        <taxon>Pseudomonadati</taxon>
        <taxon>Pseudomonadota</taxon>
        <taxon>Alphaproteobacteria</taxon>
        <taxon>Hyphomicrobiales</taxon>
        <taxon>Rhizobiaceae</taxon>
        <taxon>Sinorhizobium/Ensifer group</taxon>
        <taxon>Sinorhizobium</taxon>
    </lineage>
</organism>